<evidence type="ECO:0000313" key="1">
    <source>
        <dbReference type="EMBL" id="KAE9386709.1"/>
    </source>
</evidence>
<gene>
    <name evidence="1" type="ORF">BT96DRAFT_1083382</name>
</gene>
<name>A0A6A4GLS5_9AGAR</name>
<keyword evidence="2" id="KW-1185">Reference proteome</keyword>
<sequence length="88" mass="10179">YAKLHACKLNSIEQCWGYAKKIYQFCPESSREDDLCRNTLESLDQVSLLSIRHFLLVPCSLWMCMHADSMDVKLLGLHGNIKVIVYFP</sequence>
<dbReference type="AlphaFoldDB" id="A0A6A4GLS5"/>
<protein>
    <submittedName>
        <fullName evidence="1">Uncharacterized protein</fullName>
    </submittedName>
</protein>
<accession>A0A6A4GLS5</accession>
<dbReference type="OrthoDB" id="2416294at2759"/>
<dbReference type="EMBL" id="ML769854">
    <property type="protein sequence ID" value="KAE9386709.1"/>
    <property type="molecule type" value="Genomic_DNA"/>
</dbReference>
<feature type="non-terminal residue" evidence="1">
    <location>
        <position position="88"/>
    </location>
</feature>
<evidence type="ECO:0000313" key="2">
    <source>
        <dbReference type="Proteomes" id="UP000799118"/>
    </source>
</evidence>
<dbReference type="Proteomes" id="UP000799118">
    <property type="component" value="Unassembled WGS sequence"/>
</dbReference>
<reference evidence="1" key="1">
    <citation type="journal article" date="2019" name="Environ. Microbiol.">
        <title>Fungal ecological strategies reflected in gene transcription - a case study of two litter decomposers.</title>
        <authorList>
            <person name="Barbi F."/>
            <person name="Kohler A."/>
            <person name="Barry K."/>
            <person name="Baskaran P."/>
            <person name="Daum C."/>
            <person name="Fauchery L."/>
            <person name="Ihrmark K."/>
            <person name="Kuo A."/>
            <person name="LaButti K."/>
            <person name="Lipzen A."/>
            <person name="Morin E."/>
            <person name="Grigoriev I.V."/>
            <person name="Henrissat B."/>
            <person name="Lindahl B."/>
            <person name="Martin F."/>
        </authorList>
    </citation>
    <scope>NUCLEOTIDE SEQUENCE</scope>
    <source>
        <strain evidence="1">JB14</strain>
    </source>
</reference>
<proteinExistence type="predicted"/>
<organism evidence="1 2">
    <name type="scientific">Gymnopus androsaceus JB14</name>
    <dbReference type="NCBI Taxonomy" id="1447944"/>
    <lineage>
        <taxon>Eukaryota</taxon>
        <taxon>Fungi</taxon>
        <taxon>Dikarya</taxon>
        <taxon>Basidiomycota</taxon>
        <taxon>Agaricomycotina</taxon>
        <taxon>Agaricomycetes</taxon>
        <taxon>Agaricomycetidae</taxon>
        <taxon>Agaricales</taxon>
        <taxon>Marasmiineae</taxon>
        <taxon>Omphalotaceae</taxon>
        <taxon>Gymnopus</taxon>
    </lineage>
</organism>
<feature type="non-terminal residue" evidence="1">
    <location>
        <position position="1"/>
    </location>
</feature>